<sequence length="31" mass="3368">MSIGMQFAILITVVIIMGLVIGIGYRMGNKQ</sequence>
<evidence type="ECO:0000313" key="3">
    <source>
        <dbReference type="EMBL" id="CCL97611.1"/>
    </source>
</evidence>
<reference evidence="4 5" key="2">
    <citation type="journal article" date="2012" name="PLoS Genet.">
        <title>A Bacteriophage-Encoded J-Domain Protein Interacts with the DnaK/Hsp70 Chaperone and Stabilizes the Heat-Shock Factor ?(32) of Escherichia coli.</title>
        <authorList>
            <person name="Perrody E."/>
            <person name="Cirinesi A.M."/>
            <person name="Desplats C."/>
            <person name="Keppel F."/>
            <person name="Schwager F."/>
            <person name="Tranier S."/>
            <person name="Georgopoulos C."/>
            <person name="Genevaux P."/>
        </authorList>
    </citation>
    <scope>NUCLEOTIDE SEQUENCE [LARGE SCALE GENOMIC DNA]</scope>
    <source>
        <strain evidence="3">RB43-GVA</strain>
    </source>
</reference>
<reference evidence="2" key="1">
    <citation type="thesis" date="2012" institute="CNRS">
        <title>Hsp70 in life cycle of bacteriophages.</title>
        <authorList>
            <person name="Perrody E.P."/>
        </authorList>
    </citation>
    <scope>NUCLEOTIDE SEQUENCE</scope>
    <source>
        <strain evidence="2">RB43-GVA</strain>
    </source>
</reference>
<keyword evidence="1" id="KW-0472">Membrane</keyword>
<evidence type="ECO:0000313" key="4">
    <source>
        <dbReference type="Proteomes" id="UP000001467"/>
    </source>
</evidence>
<name>K0NVV0_9CAUD</name>
<organism evidence="3 4">
    <name type="scientific">Pseudotevenvirus RB43</name>
    <dbReference type="NCBI Taxonomy" id="115991"/>
    <lineage>
        <taxon>Viruses</taxon>
        <taxon>Duplodnaviria</taxon>
        <taxon>Heunggongvirae</taxon>
        <taxon>Uroviricota</taxon>
        <taxon>Caudoviricetes</taxon>
        <taxon>Pantevenvirales</taxon>
        <taxon>Straboviridae</taxon>
        <taxon>Pseudotevenvirus</taxon>
    </lineage>
</organism>
<keyword evidence="1" id="KW-1133">Transmembrane helix</keyword>
<feature type="transmembrane region" description="Helical" evidence="1">
    <location>
        <begin position="6"/>
        <end position="25"/>
    </location>
</feature>
<dbReference type="Proteomes" id="UP000211060">
    <property type="component" value="Segment"/>
</dbReference>
<proteinExistence type="predicted"/>
<dbReference type="Proteomes" id="UP000001467">
    <property type="component" value="Segment"/>
</dbReference>
<dbReference type="EMBL" id="HE981739">
    <property type="protein sequence ID" value="CCL97611.1"/>
    <property type="molecule type" value="Genomic_DNA"/>
</dbReference>
<keyword evidence="1" id="KW-0812">Transmembrane</keyword>
<accession>K0NVV0</accession>
<evidence type="ECO:0000313" key="2">
    <source>
        <dbReference type="EMBL" id="CCK73994.1"/>
    </source>
</evidence>
<evidence type="ECO:0000256" key="1">
    <source>
        <dbReference type="SAM" id="Phobius"/>
    </source>
</evidence>
<evidence type="ECO:0000313" key="5">
    <source>
        <dbReference type="Proteomes" id="UP000211060"/>
    </source>
</evidence>
<protein>
    <submittedName>
        <fullName evidence="3">Uncharacterized protein</fullName>
    </submittedName>
</protein>
<dbReference type="EMBL" id="HE858210">
    <property type="protein sequence ID" value="CCK73994.1"/>
    <property type="molecule type" value="Genomic_DNA"/>
</dbReference>